<evidence type="ECO:0000256" key="2">
    <source>
        <dbReference type="ARBA" id="ARBA00023125"/>
    </source>
</evidence>
<dbReference type="Proteomes" id="UP000549971">
    <property type="component" value="Unassembled WGS sequence"/>
</dbReference>
<evidence type="ECO:0000313" key="6">
    <source>
        <dbReference type="Proteomes" id="UP000549971"/>
    </source>
</evidence>
<evidence type="ECO:0000313" key="5">
    <source>
        <dbReference type="EMBL" id="MBB5836129.1"/>
    </source>
</evidence>
<gene>
    <name evidence="5" type="ORF">HDA39_002863</name>
</gene>
<dbReference type="InterPro" id="IPR009057">
    <property type="entry name" value="Homeodomain-like_sf"/>
</dbReference>
<comment type="caution">
    <text evidence="5">The sequence shown here is derived from an EMBL/GenBank/DDBJ whole genome shotgun (WGS) entry which is preliminary data.</text>
</comment>
<dbReference type="PRINTS" id="PR00032">
    <property type="entry name" value="HTHARAC"/>
</dbReference>
<dbReference type="EMBL" id="JACHMY010000001">
    <property type="protein sequence ID" value="MBB5836129.1"/>
    <property type="molecule type" value="Genomic_DNA"/>
</dbReference>
<keyword evidence="3" id="KW-0804">Transcription</keyword>
<reference evidence="5 6" key="1">
    <citation type="submission" date="2020-08" db="EMBL/GenBank/DDBJ databases">
        <title>Sequencing the genomes of 1000 actinobacteria strains.</title>
        <authorList>
            <person name="Klenk H.-P."/>
        </authorList>
    </citation>
    <scope>NUCLEOTIDE SEQUENCE [LARGE SCALE GENOMIC DNA]</scope>
    <source>
        <strain evidence="5 6">DSM 28967</strain>
    </source>
</reference>
<dbReference type="RefSeq" id="WP_184795683.1">
    <property type="nucleotide sequence ID" value="NZ_JACHMY010000001.1"/>
</dbReference>
<dbReference type="Pfam" id="PF12833">
    <property type="entry name" value="HTH_18"/>
    <property type="match status" value="1"/>
</dbReference>
<dbReference type="InterPro" id="IPR050204">
    <property type="entry name" value="AraC_XylS_family_regulators"/>
</dbReference>
<protein>
    <submittedName>
        <fullName evidence="5">Transcriptional regulator GlxA family with amidase domain</fullName>
    </submittedName>
</protein>
<dbReference type="Gene3D" id="1.10.10.60">
    <property type="entry name" value="Homeodomain-like"/>
    <property type="match status" value="2"/>
</dbReference>
<dbReference type="AlphaFoldDB" id="A0A7W9MTX0"/>
<dbReference type="InterPro" id="IPR018060">
    <property type="entry name" value="HTH_AraC"/>
</dbReference>
<organism evidence="5 6">
    <name type="scientific">Kribbella italica</name>
    <dbReference type="NCBI Taxonomy" id="1540520"/>
    <lineage>
        <taxon>Bacteria</taxon>
        <taxon>Bacillati</taxon>
        <taxon>Actinomycetota</taxon>
        <taxon>Actinomycetes</taxon>
        <taxon>Propionibacteriales</taxon>
        <taxon>Kribbellaceae</taxon>
        <taxon>Kribbella</taxon>
    </lineage>
</organism>
<evidence type="ECO:0000256" key="3">
    <source>
        <dbReference type="ARBA" id="ARBA00023163"/>
    </source>
</evidence>
<dbReference type="PROSITE" id="PS00041">
    <property type="entry name" value="HTH_ARAC_FAMILY_1"/>
    <property type="match status" value="1"/>
</dbReference>
<dbReference type="GO" id="GO:0003700">
    <property type="term" value="F:DNA-binding transcription factor activity"/>
    <property type="evidence" value="ECO:0007669"/>
    <property type="project" value="InterPro"/>
</dbReference>
<keyword evidence="2" id="KW-0238">DNA-binding</keyword>
<evidence type="ECO:0000259" key="4">
    <source>
        <dbReference type="PROSITE" id="PS01124"/>
    </source>
</evidence>
<dbReference type="InterPro" id="IPR020449">
    <property type="entry name" value="Tscrpt_reg_AraC-type_HTH"/>
</dbReference>
<proteinExistence type="predicted"/>
<dbReference type="SUPFAM" id="SSF46689">
    <property type="entry name" value="Homeodomain-like"/>
    <property type="match status" value="2"/>
</dbReference>
<sequence>MTSVPVDLLPHLRRARDVADRNYAEPLDLAGLARAAGVSKYHFLRCFAAEYGETPMQYVTRRRIERATDLLRATNLTVTEVSILVGYSALGSFTRRFTELVGVSPSEYQRTQAGARIPGCYVFMLGLSSAIPAKPDEALAPYGRRTNDPEEQQ</sequence>
<name>A0A7W9MTX0_9ACTN</name>
<dbReference type="PANTHER" id="PTHR46796">
    <property type="entry name" value="HTH-TYPE TRANSCRIPTIONAL ACTIVATOR RHAS-RELATED"/>
    <property type="match status" value="1"/>
</dbReference>
<dbReference type="InterPro" id="IPR018062">
    <property type="entry name" value="HTH_AraC-typ_CS"/>
</dbReference>
<accession>A0A7W9MTX0</accession>
<dbReference type="SMART" id="SM00342">
    <property type="entry name" value="HTH_ARAC"/>
    <property type="match status" value="1"/>
</dbReference>
<evidence type="ECO:0000256" key="1">
    <source>
        <dbReference type="ARBA" id="ARBA00023015"/>
    </source>
</evidence>
<keyword evidence="1" id="KW-0805">Transcription regulation</keyword>
<dbReference type="PROSITE" id="PS01124">
    <property type="entry name" value="HTH_ARAC_FAMILY_2"/>
    <property type="match status" value="1"/>
</dbReference>
<keyword evidence="6" id="KW-1185">Reference proteome</keyword>
<dbReference type="GO" id="GO:0043565">
    <property type="term" value="F:sequence-specific DNA binding"/>
    <property type="evidence" value="ECO:0007669"/>
    <property type="project" value="InterPro"/>
</dbReference>
<feature type="domain" description="HTH araC/xylS-type" evidence="4">
    <location>
        <begin position="13"/>
        <end position="111"/>
    </location>
</feature>